<dbReference type="Pfam" id="PF13249">
    <property type="entry name" value="SQHop_cyclase_N"/>
    <property type="match status" value="1"/>
</dbReference>
<keyword evidence="8" id="KW-1185">Reference proteome</keyword>
<evidence type="ECO:0000313" key="8">
    <source>
        <dbReference type="Proteomes" id="UP000189761"/>
    </source>
</evidence>
<dbReference type="InterPro" id="IPR032696">
    <property type="entry name" value="SQ_cyclase_C"/>
</dbReference>
<comment type="caution">
    <text evidence="7">The sequence shown here is derived from an EMBL/GenBank/DDBJ whole genome shotgun (WGS) entry which is preliminary data.</text>
</comment>
<dbReference type="Proteomes" id="UP000189761">
    <property type="component" value="Unassembled WGS sequence"/>
</dbReference>
<evidence type="ECO:0000256" key="4">
    <source>
        <dbReference type="SAM" id="Phobius"/>
    </source>
</evidence>
<dbReference type="AlphaFoldDB" id="A0A8E2IA07"/>
<dbReference type="SFLD" id="SFLDG01016">
    <property type="entry name" value="Prenyltransferase_Like_2"/>
    <property type="match status" value="1"/>
</dbReference>
<protein>
    <submittedName>
        <fullName evidence="7">Squalene--hopene cyclase</fullName>
    </submittedName>
</protein>
<dbReference type="Gene3D" id="1.50.10.20">
    <property type="match status" value="2"/>
</dbReference>
<accession>A0A8E2IA07</accession>
<evidence type="ECO:0000259" key="5">
    <source>
        <dbReference type="Pfam" id="PF13243"/>
    </source>
</evidence>
<dbReference type="PANTHER" id="PTHR11764:SF20">
    <property type="entry name" value="LANOSTEROL SYNTHASE"/>
    <property type="match status" value="1"/>
</dbReference>
<keyword evidence="3" id="KW-0677">Repeat</keyword>
<dbReference type="InterPro" id="IPR018333">
    <property type="entry name" value="Squalene_cyclase"/>
</dbReference>
<feature type="domain" description="Squalene cyclase N-terminal" evidence="6">
    <location>
        <begin position="11"/>
        <end position="291"/>
    </location>
</feature>
<dbReference type="InterPro" id="IPR008930">
    <property type="entry name" value="Terpenoid_cyclase/PrenylTrfase"/>
</dbReference>
<dbReference type="PANTHER" id="PTHR11764">
    <property type="entry name" value="TERPENE CYCLASE/MUTASE FAMILY MEMBER"/>
    <property type="match status" value="1"/>
</dbReference>
<reference evidence="7 8" key="1">
    <citation type="submission" date="2017-01" db="EMBL/GenBank/DDBJ databases">
        <title>Draft genome sequence of Bacillus oleronius.</title>
        <authorList>
            <person name="Allam M."/>
        </authorList>
    </citation>
    <scope>NUCLEOTIDE SEQUENCE [LARGE SCALE GENOMIC DNA]</scope>
    <source>
        <strain evidence="7 8">DSM 9356</strain>
    </source>
</reference>
<dbReference type="RefSeq" id="WP_071976666.1">
    <property type="nucleotide sequence ID" value="NZ_CP065424.1"/>
</dbReference>
<feature type="domain" description="Squalene cyclase C-terminal" evidence="5">
    <location>
        <begin position="306"/>
        <end position="619"/>
    </location>
</feature>
<name>A0A8E2IA07_9BACI</name>
<evidence type="ECO:0000256" key="1">
    <source>
        <dbReference type="ARBA" id="ARBA00004999"/>
    </source>
</evidence>
<dbReference type="GO" id="GO:0016104">
    <property type="term" value="P:triterpenoid biosynthetic process"/>
    <property type="evidence" value="ECO:0007669"/>
    <property type="project" value="InterPro"/>
</dbReference>
<dbReference type="GO" id="GO:0005811">
    <property type="term" value="C:lipid droplet"/>
    <property type="evidence" value="ECO:0007669"/>
    <property type="project" value="InterPro"/>
</dbReference>
<keyword evidence="4" id="KW-1133">Transmembrane helix</keyword>
<dbReference type="UniPathway" id="UPA00337"/>
<evidence type="ECO:0000256" key="2">
    <source>
        <dbReference type="ARBA" id="ARBA00009755"/>
    </source>
</evidence>
<sequence length="625" mass="71372">MGVNVEGQINELINKLISEQAEDGSWKYPFETGILTDCCMIILLRTLQLEEDEDLIKSLTRRILNEQYEDGAWRLFLDEERGNISLTVSSYYALQISGYIDRDNPNLLQAKKFIIENGGIESVNMFTNVLLSLTGQKEWEVLFPIPVEAVLLPKSFPVNFFDISVFGRANIAPLLILADSKFVIKPLSSPKLNDLFIGESKNRKEEEMEETRSIIDFIEHGIKEIEEWHNDLHGKAIEYLEDYMIQHTEADGTLYSYFSATFYMIYAFLARGKSKNDPKIIKAISGLKSMICVINGNYHCQYTTANVWNTSLLSDAIQNAGVPTSHPTIIKATEYLLKRQHNKFGDWKIHSPRTLPGGWGFSNINTINPDIDDTSASLRSLSRLIHTQPIYQQSWNRGIQWILSMQNDDGGWASFERNVDNPLLNFLPYGEGLLMDASSTDLTGRTLEFLGMYTDIRKDHPQIKKATKWLFTRQNKEGSWDSRWGIYFIYGTWTAVLGLLAVNIGSDHPAIIRAKNWLTRIQNADGGWGESCRSDIAKKYVALKKSTLTHTAWALDALITISDKETPTIRKGINFLINEADIKERDNAYPVGQGLGGQFYIHYHSYQYVWPLITLVKYNKKFKHK</sequence>
<dbReference type="NCBIfam" id="TIGR01787">
    <property type="entry name" value="squalene_cyclas"/>
    <property type="match status" value="1"/>
</dbReference>
<organism evidence="7 8">
    <name type="scientific">Heyndrickxia oleronia</name>
    <dbReference type="NCBI Taxonomy" id="38875"/>
    <lineage>
        <taxon>Bacteria</taxon>
        <taxon>Bacillati</taxon>
        <taxon>Bacillota</taxon>
        <taxon>Bacilli</taxon>
        <taxon>Bacillales</taxon>
        <taxon>Bacillaceae</taxon>
        <taxon>Heyndrickxia</taxon>
    </lineage>
</organism>
<dbReference type="Pfam" id="PF13243">
    <property type="entry name" value="SQHop_cyclase_C"/>
    <property type="match status" value="1"/>
</dbReference>
<comment type="pathway">
    <text evidence="1">Secondary metabolite biosynthesis; hopanoid biosynthesis.</text>
</comment>
<keyword evidence="4" id="KW-0472">Membrane</keyword>
<evidence type="ECO:0000313" key="7">
    <source>
        <dbReference type="EMBL" id="OOP66151.1"/>
    </source>
</evidence>
<dbReference type="InterPro" id="IPR032697">
    <property type="entry name" value="SQ_cyclase_N"/>
</dbReference>
<evidence type="ECO:0000256" key="3">
    <source>
        <dbReference type="ARBA" id="ARBA00022737"/>
    </source>
</evidence>
<proteinExistence type="inferred from homology"/>
<comment type="similarity">
    <text evidence="2">Belongs to the terpene cyclase/mutase family.</text>
</comment>
<dbReference type="EMBL" id="MTLA01000362">
    <property type="protein sequence ID" value="OOP66151.1"/>
    <property type="molecule type" value="Genomic_DNA"/>
</dbReference>
<evidence type="ECO:0000259" key="6">
    <source>
        <dbReference type="Pfam" id="PF13249"/>
    </source>
</evidence>
<keyword evidence="4" id="KW-0812">Transmembrane</keyword>
<dbReference type="SUPFAM" id="SSF48239">
    <property type="entry name" value="Terpenoid cyclases/Protein prenyltransferases"/>
    <property type="match status" value="2"/>
</dbReference>
<feature type="transmembrane region" description="Helical" evidence="4">
    <location>
        <begin position="484"/>
        <end position="505"/>
    </location>
</feature>
<gene>
    <name evidence="7" type="ORF">BWZ43_22495</name>
</gene>
<dbReference type="GO" id="GO:0016866">
    <property type="term" value="F:intramolecular transferase activity"/>
    <property type="evidence" value="ECO:0007669"/>
    <property type="project" value="InterPro"/>
</dbReference>